<proteinExistence type="predicted"/>
<dbReference type="RefSeq" id="WP_253482984.1">
    <property type="nucleotide sequence ID" value="NZ_JALJXV010000009.1"/>
</dbReference>
<evidence type="ECO:0000313" key="1">
    <source>
        <dbReference type="EMBL" id="MCP1676540.1"/>
    </source>
</evidence>
<keyword evidence="2" id="KW-1185">Reference proteome</keyword>
<dbReference type="AlphaFoldDB" id="A0AAE3G614"/>
<dbReference type="EMBL" id="JALJXV010000009">
    <property type="protein sequence ID" value="MCP1676540.1"/>
    <property type="molecule type" value="Genomic_DNA"/>
</dbReference>
<reference evidence="1" key="1">
    <citation type="submission" date="2022-03" db="EMBL/GenBank/DDBJ databases">
        <title>Genomic Encyclopedia of Type Strains, Phase III (KMG-III): the genomes of soil and plant-associated and newly described type strains.</title>
        <authorList>
            <person name="Whitman W."/>
        </authorList>
    </citation>
    <scope>NUCLEOTIDE SEQUENCE</scope>
    <source>
        <strain evidence="1">ANL 6-2</strain>
    </source>
</reference>
<name>A0AAE3G614_9GAMM</name>
<dbReference type="Proteomes" id="UP001205843">
    <property type="component" value="Unassembled WGS sequence"/>
</dbReference>
<gene>
    <name evidence="1" type="ORF">J2T57_003701</name>
</gene>
<organism evidence="1 2">
    <name type="scientific">Natronocella acetinitrilica</name>
    <dbReference type="NCBI Taxonomy" id="414046"/>
    <lineage>
        <taxon>Bacteria</taxon>
        <taxon>Pseudomonadati</taxon>
        <taxon>Pseudomonadota</taxon>
        <taxon>Gammaproteobacteria</taxon>
        <taxon>Chromatiales</taxon>
        <taxon>Ectothiorhodospiraceae</taxon>
        <taxon>Natronocella</taxon>
    </lineage>
</organism>
<comment type="caution">
    <text evidence="1">The sequence shown here is derived from an EMBL/GenBank/DDBJ whole genome shotgun (WGS) entry which is preliminary data.</text>
</comment>
<evidence type="ECO:0000313" key="2">
    <source>
        <dbReference type="Proteomes" id="UP001205843"/>
    </source>
</evidence>
<protein>
    <submittedName>
        <fullName evidence="1">Uncharacterized protein</fullName>
    </submittedName>
</protein>
<sequence length="106" mass="12070">MELTETEEQQLRTVLEGWFGASVVDNWTMNIRLLDVLAEALSRLSVCSEMMDRVPRPMGTPDRGYIRRQLAGMARRARNQDAAYLICRDALRYGYRGAFELAGQGL</sequence>
<accession>A0AAE3G614</accession>